<feature type="domain" description="HNH nuclease" evidence="1">
    <location>
        <begin position="43"/>
        <end position="76"/>
    </location>
</feature>
<evidence type="ECO:0000259" key="1">
    <source>
        <dbReference type="Pfam" id="PF13391"/>
    </source>
</evidence>
<proteinExistence type="predicted"/>
<protein>
    <recommendedName>
        <fullName evidence="1">HNH nuclease domain-containing protein</fullName>
    </recommendedName>
</protein>
<sequence>MSVYFHQFQLPLGPISYKPPQFDNVFDSREPETASFIQQYDLRAPNIRRNMDRPFNALILRADIHAQFDKYQFSFDTGRRIQCFEKSGAPSIQSSHAKILPCTTQTVGSSLLTDAVTHHVEDVNPCLLWHIGGGGRHRGGNPVYALPKQTTEIHIG</sequence>
<dbReference type="Proteomes" id="UP000217790">
    <property type="component" value="Unassembled WGS sequence"/>
</dbReference>
<dbReference type="EMBL" id="KZ293681">
    <property type="protein sequence ID" value="PBK87063.1"/>
    <property type="molecule type" value="Genomic_DNA"/>
</dbReference>
<dbReference type="Pfam" id="PF13391">
    <property type="entry name" value="HNH_2"/>
    <property type="match status" value="1"/>
</dbReference>
<reference evidence="3" key="1">
    <citation type="journal article" date="2017" name="Nat. Ecol. Evol.">
        <title>Genome expansion and lineage-specific genetic innovations in the forest pathogenic fungi Armillaria.</title>
        <authorList>
            <person name="Sipos G."/>
            <person name="Prasanna A.N."/>
            <person name="Walter M.C."/>
            <person name="O'Connor E."/>
            <person name="Balint B."/>
            <person name="Krizsan K."/>
            <person name="Kiss B."/>
            <person name="Hess J."/>
            <person name="Varga T."/>
            <person name="Slot J."/>
            <person name="Riley R."/>
            <person name="Boka B."/>
            <person name="Rigling D."/>
            <person name="Barry K."/>
            <person name="Lee J."/>
            <person name="Mihaltcheva S."/>
            <person name="LaButti K."/>
            <person name="Lipzen A."/>
            <person name="Waldron R."/>
            <person name="Moloney N.M."/>
            <person name="Sperisen C."/>
            <person name="Kredics L."/>
            <person name="Vagvoelgyi C."/>
            <person name="Patrignani A."/>
            <person name="Fitzpatrick D."/>
            <person name="Nagy I."/>
            <person name="Doyle S."/>
            <person name="Anderson J.B."/>
            <person name="Grigoriev I.V."/>
            <person name="Gueldener U."/>
            <person name="Muensterkoetter M."/>
            <person name="Nagy L.G."/>
        </authorList>
    </citation>
    <scope>NUCLEOTIDE SEQUENCE [LARGE SCALE GENOMIC DNA]</scope>
    <source>
        <strain evidence="3">Ar21-2</strain>
    </source>
</reference>
<dbReference type="AlphaFoldDB" id="A0A2H3DFP0"/>
<dbReference type="InParanoid" id="A0A2H3DFP0"/>
<evidence type="ECO:0000313" key="3">
    <source>
        <dbReference type="Proteomes" id="UP000217790"/>
    </source>
</evidence>
<dbReference type="InterPro" id="IPR003615">
    <property type="entry name" value="HNH_nuc"/>
</dbReference>
<accession>A0A2H3DFP0</accession>
<dbReference type="OrthoDB" id="2142759at2759"/>
<gene>
    <name evidence="2" type="ORF">ARMGADRAFT_1168922</name>
</gene>
<name>A0A2H3DFP0_ARMGA</name>
<keyword evidence="3" id="KW-1185">Reference proteome</keyword>
<evidence type="ECO:0000313" key="2">
    <source>
        <dbReference type="EMBL" id="PBK87063.1"/>
    </source>
</evidence>
<organism evidence="2 3">
    <name type="scientific">Armillaria gallica</name>
    <name type="common">Bulbous honey fungus</name>
    <name type="synonym">Armillaria bulbosa</name>
    <dbReference type="NCBI Taxonomy" id="47427"/>
    <lineage>
        <taxon>Eukaryota</taxon>
        <taxon>Fungi</taxon>
        <taxon>Dikarya</taxon>
        <taxon>Basidiomycota</taxon>
        <taxon>Agaricomycotina</taxon>
        <taxon>Agaricomycetes</taxon>
        <taxon>Agaricomycetidae</taxon>
        <taxon>Agaricales</taxon>
        <taxon>Marasmiineae</taxon>
        <taxon>Physalacriaceae</taxon>
        <taxon>Armillaria</taxon>
    </lineage>
</organism>